<dbReference type="Proteomes" id="UP000257109">
    <property type="component" value="Unassembled WGS sequence"/>
</dbReference>
<proteinExistence type="predicted"/>
<comment type="caution">
    <text evidence="2">The sequence shown here is derived from an EMBL/GenBank/DDBJ whole genome shotgun (WGS) entry which is preliminary data.</text>
</comment>
<protein>
    <submittedName>
        <fullName evidence="2">Uncharacterized protein</fullName>
    </submittedName>
</protein>
<gene>
    <name evidence="2" type="ORF">CR513_55265</name>
</gene>
<reference evidence="2" key="1">
    <citation type="submission" date="2018-05" db="EMBL/GenBank/DDBJ databases">
        <title>Draft genome of Mucuna pruriens seed.</title>
        <authorList>
            <person name="Nnadi N.E."/>
            <person name="Vos R."/>
            <person name="Hasami M.H."/>
            <person name="Devisetty U.K."/>
            <person name="Aguiy J.C."/>
        </authorList>
    </citation>
    <scope>NUCLEOTIDE SEQUENCE [LARGE SCALE GENOMIC DNA]</scope>
    <source>
        <strain evidence="2">JCA_2017</strain>
    </source>
</reference>
<evidence type="ECO:0000313" key="2">
    <source>
        <dbReference type="EMBL" id="RDX66014.1"/>
    </source>
</evidence>
<feature type="compositionally biased region" description="Basic and acidic residues" evidence="1">
    <location>
        <begin position="29"/>
        <end position="55"/>
    </location>
</feature>
<accession>A0A371EJ32</accession>
<sequence length="72" mass="8967">MEDCKVLKSQIEKLIYEGYLEHFVKRRENEKRTTREFPKMDRSRTPRIDRDREQNRFGNRRKRGISQDSRHD</sequence>
<evidence type="ECO:0000256" key="1">
    <source>
        <dbReference type="SAM" id="MobiDB-lite"/>
    </source>
</evidence>
<name>A0A371EJ32_MUCPR</name>
<dbReference type="EMBL" id="QJKJ01013628">
    <property type="protein sequence ID" value="RDX66014.1"/>
    <property type="molecule type" value="Genomic_DNA"/>
</dbReference>
<feature type="non-terminal residue" evidence="2">
    <location>
        <position position="1"/>
    </location>
</feature>
<feature type="region of interest" description="Disordered" evidence="1">
    <location>
        <begin position="29"/>
        <end position="72"/>
    </location>
</feature>
<dbReference type="AlphaFoldDB" id="A0A371EJ32"/>
<organism evidence="2 3">
    <name type="scientific">Mucuna pruriens</name>
    <name type="common">Velvet bean</name>
    <name type="synonym">Dolichos pruriens</name>
    <dbReference type="NCBI Taxonomy" id="157652"/>
    <lineage>
        <taxon>Eukaryota</taxon>
        <taxon>Viridiplantae</taxon>
        <taxon>Streptophyta</taxon>
        <taxon>Embryophyta</taxon>
        <taxon>Tracheophyta</taxon>
        <taxon>Spermatophyta</taxon>
        <taxon>Magnoliopsida</taxon>
        <taxon>eudicotyledons</taxon>
        <taxon>Gunneridae</taxon>
        <taxon>Pentapetalae</taxon>
        <taxon>rosids</taxon>
        <taxon>fabids</taxon>
        <taxon>Fabales</taxon>
        <taxon>Fabaceae</taxon>
        <taxon>Papilionoideae</taxon>
        <taxon>50 kb inversion clade</taxon>
        <taxon>NPAAA clade</taxon>
        <taxon>indigoferoid/millettioid clade</taxon>
        <taxon>Phaseoleae</taxon>
        <taxon>Mucuna</taxon>
    </lineage>
</organism>
<keyword evidence="3" id="KW-1185">Reference proteome</keyword>
<evidence type="ECO:0000313" key="3">
    <source>
        <dbReference type="Proteomes" id="UP000257109"/>
    </source>
</evidence>
<dbReference type="OrthoDB" id="1459146at2759"/>